<evidence type="ECO:0000256" key="15">
    <source>
        <dbReference type="SAM" id="MobiDB-lite"/>
    </source>
</evidence>
<dbReference type="FunFam" id="1.10.510.10:FF:000343">
    <property type="entry name" value="Cysteine-rich receptor-like protein kinase 28"/>
    <property type="match status" value="1"/>
</dbReference>
<feature type="chain" id="PRO_5041973052" description="Cysteine-rich receptor-like protein kinase" evidence="17">
    <location>
        <begin position="27"/>
        <end position="672"/>
    </location>
</feature>
<dbReference type="Gene3D" id="3.30.200.20">
    <property type="entry name" value="Phosphorylase Kinase, domain 1"/>
    <property type="match status" value="1"/>
</dbReference>
<dbReference type="AlphaFoldDB" id="A0AAE1TI29"/>
<evidence type="ECO:0008006" key="22">
    <source>
        <dbReference type="Google" id="ProtNLM"/>
    </source>
</evidence>
<evidence type="ECO:0000256" key="14">
    <source>
        <dbReference type="ARBA" id="ARBA00023180"/>
    </source>
</evidence>
<keyword evidence="7" id="KW-0677">Repeat</keyword>
<keyword evidence="12 16" id="KW-0472">Membrane</keyword>
<feature type="region of interest" description="Disordered" evidence="15">
    <location>
        <begin position="653"/>
        <end position="672"/>
    </location>
</feature>
<dbReference type="SMART" id="SM00220">
    <property type="entry name" value="S_TKc"/>
    <property type="match status" value="1"/>
</dbReference>
<dbReference type="PROSITE" id="PS51473">
    <property type="entry name" value="GNK2"/>
    <property type="match status" value="2"/>
</dbReference>
<comment type="subcellular location">
    <subcellularLocation>
        <location evidence="1">Membrane</location>
        <topology evidence="1">Single-pass membrane protein</topology>
    </subcellularLocation>
</comment>
<protein>
    <recommendedName>
        <fullName evidence="22">Cysteine-rich receptor-like protein kinase</fullName>
    </recommendedName>
</protein>
<dbReference type="SUPFAM" id="SSF56112">
    <property type="entry name" value="Protein kinase-like (PK-like)"/>
    <property type="match status" value="1"/>
</dbReference>
<reference evidence="20" key="1">
    <citation type="submission" date="2023-10" db="EMBL/GenBank/DDBJ databases">
        <title>Chromosome-level genome of the transformable northern wattle, Acacia crassicarpa.</title>
        <authorList>
            <person name="Massaro I."/>
            <person name="Sinha N.R."/>
            <person name="Poethig S."/>
            <person name="Leichty A.R."/>
        </authorList>
    </citation>
    <scope>NUCLEOTIDE SEQUENCE</scope>
    <source>
        <strain evidence="20">Acra3RX</strain>
        <tissue evidence="20">Leaf</tissue>
    </source>
</reference>
<keyword evidence="3" id="KW-0597">Phosphoprotein</keyword>
<proteinExistence type="predicted"/>
<evidence type="ECO:0000256" key="10">
    <source>
        <dbReference type="ARBA" id="ARBA00022840"/>
    </source>
</evidence>
<feature type="signal peptide" evidence="17">
    <location>
        <begin position="1"/>
        <end position="26"/>
    </location>
</feature>
<dbReference type="EMBL" id="JAWXYG010000001">
    <property type="protein sequence ID" value="KAK4284434.1"/>
    <property type="molecule type" value="Genomic_DNA"/>
</dbReference>
<dbReference type="FunFam" id="3.30.430.20:FF:000002">
    <property type="entry name" value="Cysteine-rich receptor-like protein kinase 10"/>
    <property type="match status" value="1"/>
</dbReference>
<dbReference type="GO" id="GO:0005886">
    <property type="term" value="C:plasma membrane"/>
    <property type="evidence" value="ECO:0007669"/>
    <property type="project" value="TreeGrafter"/>
</dbReference>
<dbReference type="Pfam" id="PF07714">
    <property type="entry name" value="PK_Tyr_Ser-Thr"/>
    <property type="match status" value="1"/>
</dbReference>
<dbReference type="PROSITE" id="PS00108">
    <property type="entry name" value="PROTEIN_KINASE_ST"/>
    <property type="match status" value="1"/>
</dbReference>
<evidence type="ECO:0000256" key="9">
    <source>
        <dbReference type="ARBA" id="ARBA00022777"/>
    </source>
</evidence>
<keyword evidence="14" id="KW-0325">Glycoprotein</keyword>
<dbReference type="GO" id="GO:0005524">
    <property type="term" value="F:ATP binding"/>
    <property type="evidence" value="ECO:0007669"/>
    <property type="project" value="UniProtKB-KW"/>
</dbReference>
<gene>
    <name evidence="20" type="ORF">QN277_001266</name>
</gene>
<dbReference type="Gene3D" id="1.10.510.10">
    <property type="entry name" value="Transferase(Phosphotransferase) domain 1"/>
    <property type="match status" value="1"/>
</dbReference>
<feature type="domain" description="Gnk2-homologous" evidence="19">
    <location>
        <begin position="142"/>
        <end position="250"/>
    </location>
</feature>
<dbReference type="FunFam" id="3.30.430.20:FF:000003">
    <property type="entry name" value="Cysteine-rich RLK (RECEPTOR-like protein kinase) 10"/>
    <property type="match status" value="1"/>
</dbReference>
<feature type="domain" description="Gnk2-homologous" evidence="19">
    <location>
        <begin position="32"/>
        <end position="135"/>
    </location>
</feature>
<keyword evidence="9" id="KW-0418">Kinase</keyword>
<feature type="domain" description="Protein kinase" evidence="18">
    <location>
        <begin position="357"/>
        <end position="627"/>
    </location>
</feature>
<dbReference type="InterPro" id="IPR002902">
    <property type="entry name" value="GNK2"/>
</dbReference>
<dbReference type="InterPro" id="IPR011009">
    <property type="entry name" value="Kinase-like_dom_sf"/>
</dbReference>
<feature type="region of interest" description="Disordered" evidence="15">
    <location>
        <begin position="260"/>
        <end position="288"/>
    </location>
</feature>
<evidence type="ECO:0000313" key="20">
    <source>
        <dbReference type="EMBL" id="KAK4284434.1"/>
    </source>
</evidence>
<dbReference type="CDD" id="cd14066">
    <property type="entry name" value="STKc_IRAK"/>
    <property type="match status" value="1"/>
</dbReference>
<dbReference type="Proteomes" id="UP001293593">
    <property type="component" value="Unassembled WGS sequence"/>
</dbReference>
<keyword evidence="5 16" id="KW-0812">Transmembrane</keyword>
<feature type="compositionally biased region" description="Polar residues" evidence="15">
    <location>
        <begin position="663"/>
        <end position="672"/>
    </location>
</feature>
<keyword evidence="21" id="KW-1185">Reference proteome</keyword>
<evidence type="ECO:0000256" key="8">
    <source>
        <dbReference type="ARBA" id="ARBA00022741"/>
    </source>
</evidence>
<keyword evidence="11 16" id="KW-1133">Transmembrane helix</keyword>
<keyword evidence="2" id="KW-0723">Serine/threonine-protein kinase</keyword>
<dbReference type="Gene3D" id="3.30.430.20">
    <property type="entry name" value="Gnk2 domain, C-X8-C-X2-C motif"/>
    <property type="match status" value="2"/>
</dbReference>
<dbReference type="InterPro" id="IPR001245">
    <property type="entry name" value="Ser-Thr/Tyr_kinase_cat_dom"/>
</dbReference>
<evidence type="ECO:0000256" key="13">
    <source>
        <dbReference type="ARBA" id="ARBA00023170"/>
    </source>
</evidence>
<dbReference type="CDD" id="cd23509">
    <property type="entry name" value="Gnk2-like"/>
    <property type="match status" value="2"/>
</dbReference>
<comment type="caution">
    <text evidence="20">The sequence shown here is derived from an EMBL/GenBank/DDBJ whole genome shotgun (WGS) entry which is preliminary data.</text>
</comment>
<dbReference type="InterPro" id="IPR000719">
    <property type="entry name" value="Prot_kinase_dom"/>
</dbReference>
<dbReference type="PROSITE" id="PS50011">
    <property type="entry name" value="PROTEIN_KINASE_DOM"/>
    <property type="match status" value="1"/>
</dbReference>
<name>A0AAE1TI29_9FABA</name>
<evidence type="ECO:0000256" key="1">
    <source>
        <dbReference type="ARBA" id="ARBA00004167"/>
    </source>
</evidence>
<evidence type="ECO:0000256" key="2">
    <source>
        <dbReference type="ARBA" id="ARBA00022527"/>
    </source>
</evidence>
<evidence type="ECO:0000256" key="4">
    <source>
        <dbReference type="ARBA" id="ARBA00022679"/>
    </source>
</evidence>
<dbReference type="GO" id="GO:0009737">
    <property type="term" value="P:response to abscisic acid"/>
    <property type="evidence" value="ECO:0007669"/>
    <property type="project" value="UniProtKB-ARBA"/>
</dbReference>
<dbReference type="FunFam" id="3.30.200.20:FF:000142">
    <property type="entry name" value="Cysteine-rich receptor-like protein kinase 10"/>
    <property type="match status" value="1"/>
</dbReference>
<keyword evidence="4" id="KW-0808">Transferase</keyword>
<evidence type="ECO:0000256" key="7">
    <source>
        <dbReference type="ARBA" id="ARBA00022737"/>
    </source>
</evidence>
<dbReference type="PANTHER" id="PTHR27002">
    <property type="entry name" value="RECEPTOR-LIKE SERINE/THREONINE-PROTEIN KINASE SD1-8"/>
    <property type="match status" value="1"/>
</dbReference>
<evidence type="ECO:0000259" key="19">
    <source>
        <dbReference type="PROSITE" id="PS51473"/>
    </source>
</evidence>
<keyword evidence="6 17" id="KW-0732">Signal</keyword>
<organism evidence="20 21">
    <name type="scientific">Acacia crassicarpa</name>
    <name type="common">northern wattle</name>
    <dbReference type="NCBI Taxonomy" id="499986"/>
    <lineage>
        <taxon>Eukaryota</taxon>
        <taxon>Viridiplantae</taxon>
        <taxon>Streptophyta</taxon>
        <taxon>Embryophyta</taxon>
        <taxon>Tracheophyta</taxon>
        <taxon>Spermatophyta</taxon>
        <taxon>Magnoliopsida</taxon>
        <taxon>eudicotyledons</taxon>
        <taxon>Gunneridae</taxon>
        <taxon>Pentapetalae</taxon>
        <taxon>rosids</taxon>
        <taxon>fabids</taxon>
        <taxon>Fabales</taxon>
        <taxon>Fabaceae</taxon>
        <taxon>Caesalpinioideae</taxon>
        <taxon>mimosoid clade</taxon>
        <taxon>Acacieae</taxon>
        <taxon>Acacia</taxon>
    </lineage>
</organism>
<keyword evidence="10" id="KW-0067">ATP-binding</keyword>
<evidence type="ECO:0000256" key="5">
    <source>
        <dbReference type="ARBA" id="ARBA00022692"/>
    </source>
</evidence>
<evidence type="ECO:0000256" key="16">
    <source>
        <dbReference type="SAM" id="Phobius"/>
    </source>
</evidence>
<evidence type="ECO:0000313" key="21">
    <source>
        <dbReference type="Proteomes" id="UP001293593"/>
    </source>
</evidence>
<dbReference type="InterPro" id="IPR038408">
    <property type="entry name" value="GNK2_sf"/>
</dbReference>
<evidence type="ECO:0000256" key="3">
    <source>
        <dbReference type="ARBA" id="ARBA00022553"/>
    </source>
</evidence>
<feature type="transmembrane region" description="Helical" evidence="16">
    <location>
        <begin position="294"/>
        <end position="318"/>
    </location>
</feature>
<evidence type="ECO:0000256" key="6">
    <source>
        <dbReference type="ARBA" id="ARBA00022729"/>
    </source>
</evidence>
<dbReference type="Pfam" id="PF01657">
    <property type="entry name" value="Stress-antifung"/>
    <property type="match status" value="2"/>
</dbReference>
<keyword evidence="8" id="KW-0547">Nucleotide-binding</keyword>
<dbReference type="InterPro" id="IPR008271">
    <property type="entry name" value="Ser/Thr_kinase_AS"/>
</dbReference>
<dbReference type="PANTHER" id="PTHR27002:SF1104">
    <property type="entry name" value="CYSTEINE-RICH RECEPTOR-LIKE PROTEIN KINASE 27-RELATED"/>
    <property type="match status" value="1"/>
</dbReference>
<accession>A0AAE1TI29</accession>
<keyword evidence="13" id="KW-0675">Receptor</keyword>
<evidence type="ECO:0000256" key="17">
    <source>
        <dbReference type="SAM" id="SignalP"/>
    </source>
</evidence>
<evidence type="ECO:0000256" key="11">
    <source>
        <dbReference type="ARBA" id="ARBA00022989"/>
    </source>
</evidence>
<evidence type="ECO:0000259" key="18">
    <source>
        <dbReference type="PROSITE" id="PS50011"/>
    </source>
</evidence>
<dbReference type="GO" id="GO:0004674">
    <property type="term" value="F:protein serine/threonine kinase activity"/>
    <property type="evidence" value="ECO:0007669"/>
    <property type="project" value="UniProtKB-KW"/>
</dbReference>
<evidence type="ECO:0000256" key="12">
    <source>
        <dbReference type="ARBA" id="ARBA00023136"/>
    </source>
</evidence>
<sequence length="672" mass="75280">MTRITVTIFLALLSFLSHLLILTTQQEQHPDTVHPNCSIGNGTYTDTSPYHNNLITLLSNFTSNTTDDYGFYNYSYGQNPNTVYASGLCRGDVTPDVCRSCLKNAARLLPQNCPNQKEAFLYYDLCIFQYSSSSMFGIYVDPDFYYAFNNPESAADADQYTDALDRLMQVLKTNAADGGSDRKVAAGNSSTLSSGQTVHGLAQCTPDLTEQECDDCLLKGISDIPLCCQNKVGGRVIKRNCNLRFEKVRFYDPTVIDPIQVPLPPSTDNSPSQGPPDAPNVPSSGEGKSNRSRIIIIVAVVIGAFIILLILILIYFAYRKSKKTIDNEAEKKDEEEIKPDDSLQFDFETIRAATDNFSTANKLGQGGFGPVYKGKLRDRQEVAVKRLSMNSGQGDLEFKNEVLLMAKLQHRNLVRLLGFCLEGIERLLIYEYLPNRSLDYVLFDPIQRTRLNWEVRYKIIVGIARGILYLHEDSRLRIIHRDLKASNILLDKELNPKIADFGMARLFDIDQTQSNTSKIVGTYGYMAPEYALHGQISTKLDVFSFGILVLEIISGQNNSNVIDEENIQDLLSFVWKNWREGTTSNIVDPVISSGSRDEITRCIHIALLCVQENVGDRPIMASVEVMLNSYSSSLPLPSRPPCLMNFSSTLEMQPREENEGEQVRNSAQEAQK</sequence>